<sequence>MTCLFGRCRKYVIAENNEEKKEIYAPSEKFSDMKMDVLESSDFLKLSESLYSNSSHKLQQEANKIV</sequence>
<evidence type="ECO:0000313" key="1">
    <source>
        <dbReference type="EMBL" id="KFM80002.1"/>
    </source>
</evidence>
<organism evidence="1 2">
    <name type="scientific">Stegodyphus mimosarum</name>
    <name type="common">African social velvet spider</name>
    <dbReference type="NCBI Taxonomy" id="407821"/>
    <lineage>
        <taxon>Eukaryota</taxon>
        <taxon>Metazoa</taxon>
        <taxon>Ecdysozoa</taxon>
        <taxon>Arthropoda</taxon>
        <taxon>Chelicerata</taxon>
        <taxon>Arachnida</taxon>
        <taxon>Araneae</taxon>
        <taxon>Araneomorphae</taxon>
        <taxon>Entelegynae</taxon>
        <taxon>Eresoidea</taxon>
        <taxon>Eresidae</taxon>
        <taxon>Stegodyphus</taxon>
    </lineage>
</organism>
<reference evidence="1 2" key="1">
    <citation type="submission" date="2013-11" db="EMBL/GenBank/DDBJ databases">
        <title>Genome sequencing of Stegodyphus mimosarum.</title>
        <authorList>
            <person name="Bechsgaard J."/>
        </authorList>
    </citation>
    <scope>NUCLEOTIDE SEQUENCE [LARGE SCALE GENOMIC DNA]</scope>
</reference>
<name>A0A087URL3_STEMI</name>
<protein>
    <submittedName>
        <fullName evidence="1">Uncharacterized protein</fullName>
    </submittedName>
</protein>
<evidence type="ECO:0000313" key="2">
    <source>
        <dbReference type="Proteomes" id="UP000054359"/>
    </source>
</evidence>
<dbReference type="Proteomes" id="UP000054359">
    <property type="component" value="Unassembled WGS sequence"/>
</dbReference>
<feature type="non-terminal residue" evidence="1">
    <location>
        <position position="66"/>
    </location>
</feature>
<proteinExistence type="predicted"/>
<accession>A0A087URL3</accession>
<dbReference type="AlphaFoldDB" id="A0A087URL3"/>
<gene>
    <name evidence="1" type="ORF">X975_09024</name>
</gene>
<keyword evidence="2" id="KW-1185">Reference proteome</keyword>
<dbReference type="EMBL" id="KK121217">
    <property type="protein sequence ID" value="KFM80002.1"/>
    <property type="molecule type" value="Genomic_DNA"/>
</dbReference>